<dbReference type="EMBL" id="BMXS01000013">
    <property type="protein sequence ID" value="GGX97287.1"/>
    <property type="molecule type" value="Genomic_DNA"/>
</dbReference>
<reference evidence="3" key="1">
    <citation type="journal article" date="2019" name="Int. J. Syst. Evol. Microbiol.">
        <title>The Global Catalogue of Microorganisms (GCM) 10K type strain sequencing project: providing services to taxonomists for standard genome sequencing and annotation.</title>
        <authorList>
            <consortium name="The Broad Institute Genomics Platform"/>
            <consortium name="The Broad Institute Genome Sequencing Center for Infectious Disease"/>
            <person name="Wu L."/>
            <person name="Ma J."/>
        </authorList>
    </citation>
    <scope>NUCLEOTIDE SEQUENCE [LARGE SCALE GENOMIC DNA]</scope>
    <source>
        <strain evidence="3">KCTC 22228</strain>
    </source>
</reference>
<dbReference type="InterPro" id="IPR007813">
    <property type="entry name" value="PilN"/>
</dbReference>
<sequence length="185" mass="21269">MTIEINLLPWREHVRERHRKRFYLLLILTFAVGLTGGAGMAYHSHQQLTAQQQRNDHIQRQMVRLDDSILSIIEYEGMRDRMLARIGAFARLQHERAQTVRLFNHLAENLEQGVHYTRLSRQGDTVLLVGLVENNHQVSDQLRALAKTTVLEIPVLLEVESEAGQHLRRFSLSVAQPPPAGEEAR</sequence>
<accession>A0ABQ2YXN0</accession>
<evidence type="ECO:0000256" key="1">
    <source>
        <dbReference type="SAM" id="Phobius"/>
    </source>
</evidence>
<dbReference type="RefSeq" id="WP_189469881.1">
    <property type="nucleotide sequence ID" value="NZ_BMXS01000013.1"/>
</dbReference>
<proteinExistence type="predicted"/>
<keyword evidence="1" id="KW-0472">Membrane</keyword>
<evidence type="ECO:0000313" key="3">
    <source>
        <dbReference type="Proteomes" id="UP000653056"/>
    </source>
</evidence>
<dbReference type="PANTHER" id="PTHR40278">
    <property type="entry name" value="DNA UTILIZATION PROTEIN HOFN"/>
    <property type="match status" value="1"/>
</dbReference>
<dbReference type="PANTHER" id="PTHR40278:SF2">
    <property type="entry name" value="TYPE IV PILUS INNER MEMBRANE COMPONENT PILN"/>
    <property type="match status" value="1"/>
</dbReference>
<protein>
    <submittedName>
        <fullName evidence="2">Pilus assembly protein PilN</fullName>
    </submittedName>
</protein>
<dbReference type="Pfam" id="PF05137">
    <property type="entry name" value="PilN"/>
    <property type="match status" value="1"/>
</dbReference>
<keyword evidence="1" id="KW-1133">Transmembrane helix</keyword>
<dbReference type="Proteomes" id="UP000653056">
    <property type="component" value="Unassembled WGS sequence"/>
</dbReference>
<comment type="caution">
    <text evidence="2">The sequence shown here is derived from an EMBL/GenBank/DDBJ whole genome shotgun (WGS) entry which is preliminary data.</text>
</comment>
<keyword evidence="1" id="KW-0812">Transmembrane</keyword>
<evidence type="ECO:0000313" key="2">
    <source>
        <dbReference type="EMBL" id="GGX97287.1"/>
    </source>
</evidence>
<organism evidence="2 3">
    <name type="scientific">Litchfieldella qijiaojingensis</name>
    <dbReference type="NCBI Taxonomy" id="980347"/>
    <lineage>
        <taxon>Bacteria</taxon>
        <taxon>Pseudomonadati</taxon>
        <taxon>Pseudomonadota</taxon>
        <taxon>Gammaproteobacteria</taxon>
        <taxon>Oceanospirillales</taxon>
        <taxon>Halomonadaceae</taxon>
        <taxon>Litchfieldella</taxon>
    </lineage>
</organism>
<gene>
    <name evidence="2" type="primary">pilN</name>
    <name evidence="2" type="ORF">GCM10007160_25970</name>
</gene>
<keyword evidence="3" id="KW-1185">Reference proteome</keyword>
<dbReference type="InterPro" id="IPR052534">
    <property type="entry name" value="Extracell_DNA_Util/SecSys_Comp"/>
</dbReference>
<name>A0ABQ2YXN0_9GAMM</name>
<feature type="transmembrane region" description="Helical" evidence="1">
    <location>
        <begin position="21"/>
        <end position="42"/>
    </location>
</feature>